<feature type="compositionally biased region" description="Polar residues" evidence="13">
    <location>
        <begin position="151"/>
        <end position="163"/>
    </location>
</feature>
<feature type="region of interest" description="Disordered" evidence="13">
    <location>
        <begin position="101"/>
        <end position="186"/>
    </location>
</feature>
<sequence length="2660" mass="293754">MINTALHVRSSPQKPIVVSSAVKETMSSSPINVKSSPQKPIVVPSTSAGTKIVSALNIKTAAQPILVSYPVKETKISSPINIKSSPLKPIVMPSPIKYKETKTSTTRVESATRPTLGPSTSKKTDSVIYETVPSTTREVKPESDTKKMKGTCSTGSSVSNNVKRSTENSKLVLPRSKSTEESTISTSKLETKAFTFSDFLKNQQLLVKSRPANSLTKVVKSSSNKPVDEHLSGKVSDPIPPEKDTDLAETPVSDPISLEKETKLAKTPVSDPVSTDKDTNLAKTPVSDPTSPVKETGVAEAPVSDPVSTEKDSNLAETPISEPLSSEKDTNLSETPVIDPISPEKDTNLVETNSSTETVDKKLDKESNLPNKTNESVEDIPETGPNLNETISSKGDVEMDNKSNYRTNISDVSNLKDVGNISDVYSNTVNETVTNVKEDTNQDDNDENYEDIEDSLVETPNPDEKSTKIAKKPGKPKAKRKRRFILSAPRRRRERKSVEQDVGIDTPVNDEVESSENVKDIETDSTPSTENPGDVDENSGHTTVSEAVNKNECEELVKHDVDTSQTFESIENNEELVKNDVDTSQPIESIGNNEDEVEEQKGHKGTSRIKKLTKRRKVIKRDSEILKIDNTEELDKNAEDTKDDTEPCVDSTSSSIVGSKSSSPSRSNKSGSASMKELLEKKTSMNEINIEEMYQQLINNCQSESSQEETSYSENYLSNENTNFKSNDSRSDFQSSSYKSEPEKSSEILSEETLENDGSDDVERKNDVKRAVSESPSKPRGRPRKYLKGEEPYLKSPHKSYLKAKSSPTNSPQKLSETSTSLQQPSPPGKRGRPRKILDAEGKPVITSPPKPTPQLVLTDSKRIIKRVVPFKFATKPRNPKERRGRPRKYPKGQEPSPIKYMKKYQLKRLKNLILTCQRSPKFVNSVEHENFRGFKQVKKVKAELSVQSEQLGIAKLKDLDSREDTTNQDKDSKSKHLKSSETIADPTTSAGIKETNTKSTDDETNDPDDPNTDRTEIVKDDEKSNKILVENKGETTSTILAESALTQEVSNKSNSEDKSTEKVETNAPDGEPTDEKISSEDTNLSTTIPSPMGDELVKDSPTDTNSTATVLYSLATQSVDEILVQLRLHKLNAKQNISKDLKNLYSLRNISLEMKDEDSSDHDISLVEEADASVGDEHGVRKRGRPRKDQPVLALKRGRGRRRGGMVQIQLKKMKRIRVRKRGKKGGDEEGVEPEPFSTEDTKPTTSSVPGQVSSGGSMNESTSGVVATVNNKNQLKLLENNADIVSILKKNPDFEQFYMTRSGCGDKNSKGDTTILGGKTKRKSVKDVERRFWSLWFEWKALKPSEKKRYDLMSDSMSTSSQSSLTSSSAGNGAAVSSGSATTSTGSTKQFVKQREQGLLLSGGLEARICYLCLKGAKEGDLLRCKGRCQQTYHAACVRIVVRNPSYFATPKKKKKRKRASLVPPVGTGIVKRLKLEDGGSGSPVASDQTSIVSAQQEDSAASLEDKKDTSDNGGSSHNTPSLHSYDDDHVADIDFLCHLCRLSSKLPCFICSDKGKYASQPKVKCQMSRCYKLYHEKCLTDNFSHCKWSNGTLQSCPCHVCHMCASENPTTELLSSSDKYLRCVRCPSTYHATMSCVPAGTKILSLKHALCPLHISRRNFVHFNTNWCFICTGTNESVSDTLLNCQQCPVAVHPECCVEEETRFDDDNPYLCDDCKGGRFPLYGEVVWVRYGHFRWWPGQILFPEEIPDNLISKCEVGVFVVYFFGTRNYAHICKGQAYVFEEGDDRHSQVKNKEKKRELLDDNYVRGLEEAAEAFAEFQRHRDRIRIEEMTERTSRPSKYVKIKTNKPVGNVRVEVDKSSTPVCECDPHSENPCGFNSNCINRDLYVECDPESCPSRVKCRNQDFEKRNYPQLEVFNTQTRGWGLKATEDLHKGQFVVEYVGEMIDQEELNRRRRDMDRNNDHNYYFLSLNNSRYIDAGAKGNLARFMNHSCEPNCTAEKWTVSGDTRVGLFTLKDIPAGTELVFNYELQKMDKDGMRTCMCGSERCSGFIGAKKQIAIESERSSSNGKDTANSRKLLKLKAKRRNRRLGTSTQGGEGEGAGGVGGEGGGEGGVESVKCSRCGETGTLGPDMIRCNVTRCRLSYHRSCIASMPSSLPPLNNPTTTNSPTTATTSSSTTNTTIPSSSSDHASQELSTGGTQDTLGSSASQQTAGIASSISHHSSTTGSQDLGTAMVSEGSTTGSETGLAVSIVSSPSTPAGDLTAQGKWICPLHKCLVCRRGYVIRCKYCNSSYCKEHRDHLCYDISSPFKPDSATQHGANEPGSLDSSLSLTEREKRTLRRNCGVTSKEELDNYMKIVQSKDQLLDHPVEKDSADSVGDNCGNAVGRRKSATTTTERRNSRNASSIENENSLLPARRNSRNVSSTENSLSARRRNSRNMSTENSSLDGEIVSQKHSLLNSKTLSEGNDACSSSLNKLGDHVNSGREETSGDSTSDVPSISDENISSRDENSHAKNPSVEINSRTEIESQENVSLTSSSVESVIPYESLEFSGKHFRASSIGRESGAMTSIETYTDVSVVIECDILRGNEDKLESRKVTKGVKESSQKKRKSVKKDRKEESEKLDDQSEEIEENLDKVDNIAEIQAELSSVERSQRK</sequence>
<feature type="compositionally biased region" description="Low complexity" evidence="13">
    <location>
        <begin position="2165"/>
        <end position="2191"/>
    </location>
</feature>
<keyword evidence="10" id="KW-0156">Chromatin regulator</keyword>
<dbReference type="PROSITE" id="PS50868">
    <property type="entry name" value="POST_SET"/>
    <property type="match status" value="1"/>
</dbReference>
<feature type="region of interest" description="Disordered" evidence="13">
    <location>
        <begin position="2065"/>
        <end position="2119"/>
    </location>
</feature>
<evidence type="ECO:0000259" key="17">
    <source>
        <dbReference type="PROSITE" id="PS50868"/>
    </source>
</evidence>
<feature type="compositionally biased region" description="Basic residues" evidence="13">
    <location>
        <begin position="468"/>
        <end position="495"/>
    </location>
</feature>
<dbReference type="InterPro" id="IPR013083">
    <property type="entry name" value="Znf_RING/FYVE/PHD"/>
</dbReference>
<feature type="compositionally biased region" description="Basic and acidic residues" evidence="13">
    <location>
        <begin position="1012"/>
        <end position="1034"/>
    </location>
</feature>
<dbReference type="PROSITE" id="PS50280">
    <property type="entry name" value="SET"/>
    <property type="match status" value="1"/>
</dbReference>
<keyword evidence="9" id="KW-0862">Zinc</keyword>
<feature type="region of interest" description="Disordered" evidence="13">
    <location>
        <begin position="1363"/>
        <end position="1391"/>
    </location>
</feature>
<dbReference type="GO" id="GO:0016279">
    <property type="term" value="F:protein-lysine N-methyltransferase activity"/>
    <property type="evidence" value="ECO:0007669"/>
    <property type="project" value="UniProtKB-ARBA"/>
</dbReference>
<feature type="domain" description="AWS" evidence="18">
    <location>
        <begin position="1863"/>
        <end position="1913"/>
    </location>
</feature>
<feature type="domain" description="PWWP" evidence="16">
    <location>
        <begin position="1726"/>
        <end position="1787"/>
    </location>
</feature>
<evidence type="ECO:0000313" key="19">
    <source>
        <dbReference type="EMBL" id="CAG6696447.1"/>
    </source>
</evidence>
<dbReference type="CDD" id="cd15566">
    <property type="entry name" value="PHD3_NSD"/>
    <property type="match status" value="1"/>
</dbReference>
<dbReference type="PROSITE" id="PS50812">
    <property type="entry name" value="PWWP"/>
    <property type="match status" value="1"/>
</dbReference>
<dbReference type="SMART" id="SM00384">
    <property type="entry name" value="AT_hook"/>
    <property type="match status" value="4"/>
</dbReference>
<feature type="compositionally biased region" description="Basic and acidic residues" evidence="13">
    <location>
        <begin position="137"/>
        <end position="147"/>
    </location>
</feature>
<dbReference type="GO" id="GO:0140938">
    <property type="term" value="F:histone H3 methyltransferase activity"/>
    <property type="evidence" value="ECO:0007669"/>
    <property type="project" value="UniProtKB-ARBA"/>
</dbReference>
<feature type="compositionally biased region" description="Polar residues" evidence="13">
    <location>
        <begin position="982"/>
        <end position="991"/>
    </location>
</feature>
<feature type="domain" description="PHD-type" evidence="14">
    <location>
        <begin position="1668"/>
        <end position="1721"/>
    </location>
</feature>
<feature type="compositionally biased region" description="Acidic residues" evidence="13">
    <location>
        <begin position="749"/>
        <end position="760"/>
    </location>
</feature>
<dbReference type="Pfam" id="PF00856">
    <property type="entry name" value="SET"/>
    <property type="match status" value="1"/>
</dbReference>
<dbReference type="SMART" id="SM00570">
    <property type="entry name" value="AWS"/>
    <property type="match status" value="1"/>
</dbReference>
<feature type="region of interest" description="Disordered" evidence="13">
    <location>
        <begin position="960"/>
        <end position="1103"/>
    </location>
</feature>
<evidence type="ECO:0000256" key="6">
    <source>
        <dbReference type="ARBA" id="ARBA00022691"/>
    </source>
</evidence>
<feature type="compositionally biased region" description="Low complexity" evidence="13">
    <location>
        <begin position="651"/>
        <end position="674"/>
    </location>
</feature>
<feature type="compositionally biased region" description="Basic and acidic residues" evidence="13">
    <location>
        <begin position="960"/>
        <end position="975"/>
    </location>
</feature>
<dbReference type="Pfam" id="PF17907">
    <property type="entry name" value="AWS"/>
    <property type="match status" value="1"/>
</dbReference>
<feature type="compositionally biased region" description="Polar residues" evidence="13">
    <location>
        <begin position="2494"/>
        <end position="2507"/>
    </location>
</feature>
<dbReference type="SUPFAM" id="SSF82199">
    <property type="entry name" value="SET domain"/>
    <property type="match status" value="1"/>
</dbReference>
<feature type="compositionally biased region" description="Basic residues" evidence="13">
    <location>
        <begin position="603"/>
        <end position="614"/>
    </location>
</feature>
<dbReference type="PROSITE" id="PS51215">
    <property type="entry name" value="AWS"/>
    <property type="match status" value="1"/>
</dbReference>
<feature type="compositionally biased region" description="Polar residues" evidence="13">
    <location>
        <begin position="2457"/>
        <end position="2479"/>
    </location>
</feature>
<dbReference type="GO" id="GO:0032259">
    <property type="term" value="P:methylation"/>
    <property type="evidence" value="ECO:0007669"/>
    <property type="project" value="UniProtKB-KW"/>
</dbReference>
<dbReference type="Pfam" id="PF00855">
    <property type="entry name" value="PWWP"/>
    <property type="match status" value="1"/>
</dbReference>
<evidence type="ECO:0000256" key="4">
    <source>
        <dbReference type="ARBA" id="ARBA00022603"/>
    </source>
</evidence>
<evidence type="ECO:0000256" key="2">
    <source>
        <dbReference type="ARBA" id="ARBA00004286"/>
    </source>
</evidence>
<dbReference type="InterPro" id="IPR050777">
    <property type="entry name" value="SET2_Histone-Lys_MeTrsfase"/>
</dbReference>
<dbReference type="SMART" id="SM00293">
    <property type="entry name" value="PWWP"/>
    <property type="match status" value="1"/>
</dbReference>
<keyword evidence="3" id="KW-0158">Chromosome</keyword>
<dbReference type="InterPro" id="IPR000313">
    <property type="entry name" value="PWWP_dom"/>
</dbReference>
<feature type="region of interest" description="Disordered" evidence="13">
    <location>
        <begin position="628"/>
        <end position="684"/>
    </location>
</feature>
<feature type="compositionally biased region" description="Polar residues" evidence="13">
    <location>
        <begin position="2192"/>
        <end position="2215"/>
    </location>
</feature>
<dbReference type="InterPro" id="IPR055198">
    <property type="entry name" value="NSD_PHD"/>
</dbReference>
<keyword evidence="6" id="KW-0949">S-adenosyl-L-methionine</keyword>
<feature type="compositionally biased region" description="Basic and acidic residues" evidence="13">
    <location>
        <begin position="761"/>
        <end position="772"/>
    </location>
</feature>
<feature type="compositionally biased region" description="Basic residues" evidence="13">
    <location>
        <begin position="2080"/>
        <end position="2092"/>
    </location>
</feature>
<dbReference type="Gene3D" id="3.30.40.10">
    <property type="entry name" value="Zinc/RING finger domain, C3HC4 (zinc finger)"/>
    <property type="match status" value="2"/>
</dbReference>
<feature type="region of interest" description="Disordered" evidence="13">
    <location>
        <begin position="215"/>
        <end position="408"/>
    </location>
</feature>
<feature type="compositionally biased region" description="Low complexity" evidence="13">
    <location>
        <begin position="1363"/>
        <end position="1390"/>
    </location>
</feature>
<evidence type="ECO:0000259" key="14">
    <source>
        <dbReference type="PROSITE" id="PS50016"/>
    </source>
</evidence>
<feature type="compositionally biased region" description="Basic and acidic residues" evidence="13">
    <location>
        <begin position="2367"/>
        <end position="2378"/>
    </location>
</feature>
<feature type="compositionally biased region" description="Basic and acidic residues" evidence="13">
    <location>
        <begin position="2619"/>
        <end position="2629"/>
    </location>
</feature>
<protein>
    <submittedName>
        <fullName evidence="19">Histone-lysine N-methyltransferase, H3 lysine-36 and H4 lysine-20 specific</fullName>
    </submittedName>
</protein>
<dbReference type="InterPro" id="IPR006560">
    <property type="entry name" value="AWS_dom"/>
</dbReference>
<evidence type="ECO:0000256" key="3">
    <source>
        <dbReference type="ARBA" id="ARBA00022454"/>
    </source>
</evidence>
<dbReference type="GO" id="GO:0003677">
    <property type="term" value="F:DNA binding"/>
    <property type="evidence" value="ECO:0007669"/>
    <property type="project" value="InterPro"/>
</dbReference>
<feature type="domain" description="Post-SET" evidence="17">
    <location>
        <begin position="2040"/>
        <end position="2056"/>
    </location>
</feature>
<evidence type="ECO:0000256" key="5">
    <source>
        <dbReference type="ARBA" id="ARBA00022679"/>
    </source>
</evidence>
<feature type="compositionally biased region" description="Acidic residues" evidence="13">
    <location>
        <begin position="441"/>
        <end position="456"/>
    </location>
</feature>
<feature type="compositionally biased region" description="Basic and acidic residues" evidence="13">
    <location>
        <begin position="1055"/>
        <end position="1065"/>
    </location>
</feature>
<dbReference type="InterPro" id="IPR046341">
    <property type="entry name" value="SET_dom_sf"/>
</dbReference>
<organism evidence="19">
    <name type="scientific">Cacopsylla melanoneura</name>
    <dbReference type="NCBI Taxonomy" id="428564"/>
    <lineage>
        <taxon>Eukaryota</taxon>
        <taxon>Metazoa</taxon>
        <taxon>Ecdysozoa</taxon>
        <taxon>Arthropoda</taxon>
        <taxon>Hexapoda</taxon>
        <taxon>Insecta</taxon>
        <taxon>Pterygota</taxon>
        <taxon>Neoptera</taxon>
        <taxon>Paraneoptera</taxon>
        <taxon>Hemiptera</taxon>
        <taxon>Sternorrhyncha</taxon>
        <taxon>Psylloidea</taxon>
        <taxon>Psyllidae</taxon>
        <taxon>Psyllinae</taxon>
        <taxon>Cacopsylla</taxon>
    </lineage>
</organism>
<reference evidence="19" key="1">
    <citation type="submission" date="2021-05" db="EMBL/GenBank/DDBJ databases">
        <authorList>
            <person name="Alioto T."/>
            <person name="Alioto T."/>
            <person name="Gomez Garrido J."/>
        </authorList>
    </citation>
    <scope>NUCLEOTIDE SEQUENCE</scope>
</reference>
<dbReference type="InterPro" id="IPR003616">
    <property type="entry name" value="Post-SET_dom"/>
</dbReference>
<feature type="compositionally biased region" description="Polar residues" evidence="13">
    <location>
        <begin position="715"/>
        <end position="725"/>
    </location>
</feature>
<dbReference type="SUPFAM" id="SSF63748">
    <property type="entry name" value="Tudor/PWWP/MBT"/>
    <property type="match status" value="1"/>
</dbReference>
<feature type="compositionally biased region" description="Polar residues" evidence="13">
    <location>
        <begin position="1035"/>
        <end position="1054"/>
    </location>
</feature>
<evidence type="ECO:0000256" key="7">
    <source>
        <dbReference type="ARBA" id="ARBA00022723"/>
    </source>
</evidence>
<dbReference type="SMART" id="SM00317">
    <property type="entry name" value="SET"/>
    <property type="match status" value="1"/>
</dbReference>
<feature type="compositionally biased region" description="Basic and acidic residues" evidence="13">
    <location>
        <begin position="358"/>
        <end position="367"/>
    </location>
</feature>
<feature type="domain" description="SET" evidence="15">
    <location>
        <begin position="1915"/>
        <end position="2032"/>
    </location>
</feature>
<dbReference type="InterPro" id="IPR019787">
    <property type="entry name" value="Znf_PHD-finger"/>
</dbReference>
<dbReference type="SUPFAM" id="SSF57903">
    <property type="entry name" value="FYVE/PHD zinc finger"/>
    <property type="match status" value="2"/>
</dbReference>
<evidence type="ECO:0000256" key="9">
    <source>
        <dbReference type="ARBA" id="ARBA00022833"/>
    </source>
</evidence>
<keyword evidence="11" id="KW-0539">Nucleus</keyword>
<evidence type="ECO:0000256" key="1">
    <source>
        <dbReference type="ARBA" id="ARBA00004123"/>
    </source>
</evidence>
<feature type="compositionally biased region" description="Basic and acidic residues" evidence="13">
    <location>
        <begin position="628"/>
        <end position="640"/>
    </location>
</feature>
<dbReference type="GO" id="GO:0005694">
    <property type="term" value="C:chromosome"/>
    <property type="evidence" value="ECO:0007669"/>
    <property type="project" value="UniProtKB-SubCell"/>
</dbReference>
<evidence type="ECO:0000256" key="8">
    <source>
        <dbReference type="ARBA" id="ARBA00022771"/>
    </source>
</evidence>
<feature type="compositionally biased region" description="Basic and acidic residues" evidence="13">
    <location>
        <begin position="2595"/>
        <end position="2610"/>
    </location>
</feature>
<dbReference type="Gene3D" id="2.170.270.10">
    <property type="entry name" value="SET domain"/>
    <property type="match status" value="1"/>
</dbReference>
<keyword evidence="8 12" id="KW-0863">Zinc-finger</keyword>
<name>A0A8D8U5J1_9HEMI</name>
<dbReference type="Pfam" id="PF22908">
    <property type="entry name" value="PHD_NSD"/>
    <property type="match status" value="2"/>
</dbReference>
<feature type="region of interest" description="Disordered" evidence="13">
    <location>
        <begin position="571"/>
        <end position="614"/>
    </location>
</feature>
<keyword evidence="5 19" id="KW-0808">Transferase</keyword>
<feature type="compositionally biased region" description="Polar residues" evidence="13">
    <location>
        <begin position="806"/>
        <end position="824"/>
    </location>
</feature>
<dbReference type="EMBL" id="HBUF01328708">
    <property type="protein sequence ID" value="CAG6696447.1"/>
    <property type="molecule type" value="Transcribed_RNA"/>
</dbReference>
<dbReference type="GO" id="GO:0005634">
    <property type="term" value="C:nucleus"/>
    <property type="evidence" value="ECO:0007669"/>
    <property type="project" value="UniProtKB-SubCell"/>
</dbReference>
<feature type="region of interest" description="Disordered" evidence="13">
    <location>
        <begin position="699"/>
        <end position="899"/>
    </location>
</feature>
<dbReference type="Gene3D" id="2.30.30.140">
    <property type="match status" value="1"/>
</dbReference>
<evidence type="ECO:0000256" key="13">
    <source>
        <dbReference type="SAM" id="MobiDB-lite"/>
    </source>
</evidence>
<comment type="subcellular location">
    <subcellularLocation>
        <location evidence="2">Chromosome</location>
    </subcellularLocation>
    <subcellularLocation>
        <location evidence="1">Nucleus</location>
    </subcellularLocation>
</comment>
<feature type="region of interest" description="Disordered" evidence="13">
    <location>
        <begin position="2366"/>
        <end position="2542"/>
    </location>
</feature>
<feature type="region of interest" description="Disordered" evidence="13">
    <location>
        <begin position="1218"/>
        <end position="1265"/>
    </location>
</feature>
<dbReference type="SMART" id="SM00249">
    <property type="entry name" value="PHD"/>
    <property type="match status" value="5"/>
</dbReference>
<feature type="compositionally biased region" description="Polar residues" evidence="13">
    <location>
        <begin position="1081"/>
        <end position="1090"/>
    </location>
</feature>
<feature type="compositionally biased region" description="Polar residues" evidence="13">
    <location>
        <begin position="103"/>
        <end position="121"/>
    </location>
</feature>
<evidence type="ECO:0000256" key="12">
    <source>
        <dbReference type="PROSITE-ProRule" id="PRU00146"/>
    </source>
</evidence>
<feature type="compositionally biased region" description="Polar residues" evidence="13">
    <location>
        <begin position="215"/>
        <end position="225"/>
    </location>
</feature>
<dbReference type="InterPro" id="IPR001214">
    <property type="entry name" value="SET_dom"/>
</dbReference>
<feature type="region of interest" description="Disordered" evidence="13">
    <location>
        <begin position="1499"/>
        <end position="1526"/>
    </location>
</feature>
<dbReference type="InterPro" id="IPR011011">
    <property type="entry name" value="Znf_FYVE_PHD"/>
</dbReference>
<feature type="compositionally biased region" description="Low complexity" evidence="13">
    <location>
        <begin position="2216"/>
        <end position="2231"/>
    </location>
</feature>
<accession>A0A8D8U5J1</accession>
<dbReference type="PROSITE" id="PS50016">
    <property type="entry name" value="ZF_PHD_2"/>
    <property type="match status" value="1"/>
</dbReference>
<dbReference type="InterPro" id="IPR001965">
    <property type="entry name" value="Znf_PHD"/>
</dbReference>
<feature type="compositionally biased region" description="Polar residues" evidence="13">
    <location>
        <begin position="582"/>
        <end position="592"/>
    </location>
</feature>
<feature type="compositionally biased region" description="Basic residues" evidence="13">
    <location>
        <begin position="881"/>
        <end position="891"/>
    </location>
</feature>
<evidence type="ECO:0000259" key="16">
    <source>
        <dbReference type="PROSITE" id="PS50812"/>
    </source>
</evidence>
<evidence type="ECO:0000259" key="18">
    <source>
        <dbReference type="PROSITE" id="PS51215"/>
    </source>
</evidence>
<evidence type="ECO:0000259" key="15">
    <source>
        <dbReference type="PROSITE" id="PS50280"/>
    </source>
</evidence>
<dbReference type="CDD" id="cd05838">
    <property type="entry name" value="PWWP_NSD_rpt2"/>
    <property type="match status" value="1"/>
</dbReference>
<feature type="compositionally biased region" description="Basic and acidic residues" evidence="13">
    <location>
        <begin position="2481"/>
        <end position="2492"/>
    </location>
</feature>
<proteinExistence type="predicted"/>
<feature type="compositionally biased region" description="Polar residues" evidence="13">
    <location>
        <begin position="1514"/>
        <end position="1525"/>
    </location>
</feature>
<feature type="compositionally biased region" description="Low complexity" evidence="13">
    <location>
        <begin position="702"/>
        <end position="714"/>
    </location>
</feature>
<feature type="compositionally biased region" description="Polar residues" evidence="13">
    <location>
        <begin position="2522"/>
        <end position="2542"/>
    </location>
</feature>
<feature type="compositionally biased region" description="Low complexity" evidence="13">
    <location>
        <begin position="1245"/>
        <end position="1259"/>
    </location>
</feature>
<feature type="compositionally biased region" description="Gly residues" evidence="13">
    <location>
        <begin position="2097"/>
        <end position="2117"/>
    </location>
</feature>
<feature type="region of interest" description="Disordered" evidence="13">
    <location>
        <begin position="2595"/>
        <end position="2639"/>
    </location>
</feature>
<evidence type="ECO:0000256" key="11">
    <source>
        <dbReference type="ARBA" id="ARBA00023242"/>
    </source>
</evidence>
<keyword evidence="7" id="KW-0479">Metal-binding</keyword>
<dbReference type="PANTHER" id="PTHR22884">
    <property type="entry name" value="SET DOMAIN PROTEINS"/>
    <property type="match status" value="1"/>
</dbReference>
<dbReference type="GO" id="GO:0008270">
    <property type="term" value="F:zinc ion binding"/>
    <property type="evidence" value="ECO:0007669"/>
    <property type="project" value="UniProtKB-KW"/>
</dbReference>
<dbReference type="InterPro" id="IPR017956">
    <property type="entry name" value="AT_hook_DNA-bd_motif"/>
</dbReference>
<evidence type="ECO:0000256" key="10">
    <source>
        <dbReference type="ARBA" id="ARBA00022853"/>
    </source>
</evidence>
<keyword evidence="4 19" id="KW-0489">Methyltransferase</keyword>
<feature type="region of interest" description="Disordered" evidence="13">
    <location>
        <begin position="431"/>
        <end position="550"/>
    </location>
</feature>
<feature type="region of interest" description="Disordered" evidence="13">
    <location>
        <begin position="2155"/>
        <end position="2246"/>
    </location>
</feature>
<feature type="compositionally biased region" description="Polar residues" evidence="13">
    <location>
        <begin position="2405"/>
        <end position="2415"/>
    </location>
</feature>